<dbReference type="CDD" id="cd18807">
    <property type="entry name" value="SF1_C_UvrD"/>
    <property type="match status" value="1"/>
</dbReference>
<keyword evidence="15" id="KW-1185">Reference proteome</keyword>
<dbReference type="Pfam" id="PF13361">
    <property type="entry name" value="UvrD_C"/>
    <property type="match status" value="1"/>
</dbReference>
<keyword evidence="5 10" id="KW-0067">ATP-binding</keyword>
<dbReference type="InterPro" id="IPR027417">
    <property type="entry name" value="P-loop_NTPase"/>
</dbReference>
<dbReference type="GO" id="GO:0005524">
    <property type="term" value="F:ATP binding"/>
    <property type="evidence" value="ECO:0007669"/>
    <property type="project" value="UniProtKB-UniRule"/>
</dbReference>
<dbReference type="InterPro" id="IPR013986">
    <property type="entry name" value="DExx_box_DNA_helicase_dom_sf"/>
</dbReference>
<organism evidence="14 15">
    <name type="scientific">Blastopirellula retiformator</name>
    <dbReference type="NCBI Taxonomy" id="2527970"/>
    <lineage>
        <taxon>Bacteria</taxon>
        <taxon>Pseudomonadati</taxon>
        <taxon>Planctomycetota</taxon>
        <taxon>Planctomycetia</taxon>
        <taxon>Pirellulales</taxon>
        <taxon>Pirellulaceae</taxon>
        <taxon>Blastopirellula</taxon>
    </lineage>
</organism>
<dbReference type="Proteomes" id="UP000318878">
    <property type="component" value="Unassembled WGS sequence"/>
</dbReference>
<dbReference type="InterPro" id="IPR014017">
    <property type="entry name" value="DNA_helicase_UvrD-like_C"/>
</dbReference>
<protein>
    <recommendedName>
        <fullName evidence="8">DNA 3'-5' helicase</fullName>
        <ecNumber evidence="8">5.6.2.4</ecNumber>
    </recommendedName>
</protein>
<dbReference type="PANTHER" id="PTHR11070:SF64">
    <property type="entry name" value="ATP-DEPENDENT DNA HELICASE REP"/>
    <property type="match status" value="1"/>
</dbReference>
<comment type="similarity">
    <text evidence="1">Belongs to the helicase family. UvrD subfamily.</text>
</comment>
<evidence type="ECO:0000256" key="9">
    <source>
        <dbReference type="ARBA" id="ARBA00048988"/>
    </source>
</evidence>
<evidence type="ECO:0000256" key="5">
    <source>
        <dbReference type="ARBA" id="ARBA00022840"/>
    </source>
</evidence>
<dbReference type="InterPro" id="IPR000212">
    <property type="entry name" value="DNA_helicase_UvrD/REP"/>
</dbReference>
<evidence type="ECO:0000313" key="14">
    <source>
        <dbReference type="EMBL" id="TWT29821.1"/>
    </source>
</evidence>
<keyword evidence="2 10" id="KW-0547">Nucleotide-binding</keyword>
<sequence>MTNADARMTNFLANFLHSTFQIRHFLRPVAKIASHKLRSILSSISGGRKQHSVQGSTDSVSGLNLAQQDAVDTLSGPMLVLAGAGSGKTRVVTFRIANLIRHGVRPGRILAVTFTNKAAAEMRERALSILGSKTTEQPVVSTFHSHCVQVLRRNINRLGYPLKFAIYDRGDQESVIRAALREIRVPNESLRPGDALNNISRWKTAGIRPPEAVGHAQTDKEHLSAMAYRRYQNALKSCGAVDFDDLLLLTEELFTNHDDIREEEASKFDHLMIDEYQDTNGSQYRIVRGLAEAHRNLCVVGDDDQSIYSWRGAEVQHILRFQRDWPEAKVIYLKDNYRCTAAILELANRLIQFNSTRYDKDLEAARFGGERPQIWQFKDEEKEAEEVVNDIARKLTQPEFEPRDFAILFRTNEQPRAFEQQLRTMKIPYILIGGMSFFDRKEVRDLISYLKVIHSPIDEVSLLRILNTPPRGIGQQTVKQLMDYAVNEGKPLWEAFPSVRSIRGLSDNAANAVIDFSSLIRRYQKRFETEPMSHVVRSLIVDIKYQKELERLYPDPKDRESREMAIEQVVNAVSAFESSRKKPTLSKFLDDSALSGGDFDNEKEKQLAQNGVVLMTLHAAKGLEFPNVYMVGMEEGILPHARSVKEEGAAVEEERRLCYVGITRAQDRLTFSLATSRKRWGKARPTDTSRFLYEITGQADNAAKSARMAKSPRDRARRATKRG</sequence>
<dbReference type="PROSITE" id="PS51217">
    <property type="entry name" value="UVRD_HELICASE_CTER"/>
    <property type="match status" value="1"/>
</dbReference>
<dbReference type="GO" id="GO:0016887">
    <property type="term" value="F:ATP hydrolysis activity"/>
    <property type="evidence" value="ECO:0007669"/>
    <property type="project" value="RHEA"/>
</dbReference>
<evidence type="ECO:0000256" key="1">
    <source>
        <dbReference type="ARBA" id="ARBA00009922"/>
    </source>
</evidence>
<evidence type="ECO:0000256" key="7">
    <source>
        <dbReference type="ARBA" id="ARBA00034617"/>
    </source>
</evidence>
<dbReference type="Gene3D" id="1.10.486.10">
    <property type="entry name" value="PCRA, domain 4"/>
    <property type="match status" value="1"/>
</dbReference>
<proteinExistence type="inferred from homology"/>
<name>A0A5C5UTZ3_9BACT</name>
<gene>
    <name evidence="14" type="primary">pcrA_2</name>
    <name evidence="14" type="ORF">Enr8_44760</name>
</gene>
<dbReference type="SUPFAM" id="SSF52540">
    <property type="entry name" value="P-loop containing nucleoside triphosphate hydrolases"/>
    <property type="match status" value="1"/>
</dbReference>
<dbReference type="Gene3D" id="3.40.50.300">
    <property type="entry name" value="P-loop containing nucleotide triphosphate hydrolases"/>
    <property type="match status" value="2"/>
</dbReference>
<dbReference type="PANTHER" id="PTHR11070">
    <property type="entry name" value="UVRD / RECB / PCRA DNA HELICASE FAMILY MEMBER"/>
    <property type="match status" value="1"/>
</dbReference>
<evidence type="ECO:0000259" key="13">
    <source>
        <dbReference type="PROSITE" id="PS51217"/>
    </source>
</evidence>
<evidence type="ECO:0000256" key="10">
    <source>
        <dbReference type="PROSITE-ProRule" id="PRU00560"/>
    </source>
</evidence>
<evidence type="ECO:0000259" key="12">
    <source>
        <dbReference type="PROSITE" id="PS51198"/>
    </source>
</evidence>
<dbReference type="GO" id="GO:0043138">
    <property type="term" value="F:3'-5' DNA helicase activity"/>
    <property type="evidence" value="ECO:0007669"/>
    <property type="project" value="UniProtKB-EC"/>
</dbReference>
<dbReference type="InterPro" id="IPR014016">
    <property type="entry name" value="UvrD-like_ATP-bd"/>
</dbReference>
<dbReference type="Gene3D" id="1.10.10.160">
    <property type="match status" value="1"/>
</dbReference>
<dbReference type="GO" id="GO:0003677">
    <property type="term" value="F:DNA binding"/>
    <property type="evidence" value="ECO:0007669"/>
    <property type="project" value="InterPro"/>
</dbReference>
<dbReference type="EMBL" id="SJPF01000006">
    <property type="protein sequence ID" value="TWT29821.1"/>
    <property type="molecule type" value="Genomic_DNA"/>
</dbReference>
<dbReference type="GO" id="GO:0005829">
    <property type="term" value="C:cytosol"/>
    <property type="evidence" value="ECO:0007669"/>
    <property type="project" value="TreeGrafter"/>
</dbReference>
<comment type="catalytic activity">
    <reaction evidence="9">
        <text>ATP + H2O = ADP + phosphate + H(+)</text>
        <dbReference type="Rhea" id="RHEA:13065"/>
        <dbReference type="ChEBI" id="CHEBI:15377"/>
        <dbReference type="ChEBI" id="CHEBI:15378"/>
        <dbReference type="ChEBI" id="CHEBI:30616"/>
        <dbReference type="ChEBI" id="CHEBI:43474"/>
        <dbReference type="ChEBI" id="CHEBI:456216"/>
        <dbReference type="EC" id="5.6.2.4"/>
    </reaction>
</comment>
<dbReference type="AlphaFoldDB" id="A0A5C5UTZ3"/>
<dbReference type="CDD" id="cd17932">
    <property type="entry name" value="DEXQc_UvrD"/>
    <property type="match status" value="1"/>
</dbReference>
<comment type="caution">
    <text evidence="14">The sequence shown here is derived from an EMBL/GenBank/DDBJ whole genome shotgun (WGS) entry which is preliminary data.</text>
</comment>
<dbReference type="Pfam" id="PF00580">
    <property type="entry name" value="UvrD-helicase"/>
    <property type="match status" value="1"/>
</dbReference>
<feature type="domain" description="UvrD-like helicase ATP-binding" evidence="12">
    <location>
        <begin position="61"/>
        <end position="340"/>
    </location>
</feature>
<keyword evidence="6" id="KW-0413">Isomerase</keyword>
<evidence type="ECO:0000256" key="3">
    <source>
        <dbReference type="ARBA" id="ARBA00022801"/>
    </source>
</evidence>
<dbReference type="PROSITE" id="PS51198">
    <property type="entry name" value="UVRD_HELICASE_ATP_BIND"/>
    <property type="match status" value="1"/>
</dbReference>
<reference evidence="14 15" key="1">
    <citation type="submission" date="2019-02" db="EMBL/GenBank/DDBJ databases">
        <title>Deep-cultivation of Planctomycetes and their phenomic and genomic characterization uncovers novel biology.</title>
        <authorList>
            <person name="Wiegand S."/>
            <person name="Jogler M."/>
            <person name="Boedeker C."/>
            <person name="Pinto D."/>
            <person name="Vollmers J."/>
            <person name="Rivas-Marin E."/>
            <person name="Kohn T."/>
            <person name="Peeters S.H."/>
            <person name="Heuer A."/>
            <person name="Rast P."/>
            <person name="Oberbeckmann S."/>
            <person name="Bunk B."/>
            <person name="Jeske O."/>
            <person name="Meyerdierks A."/>
            <person name="Storesund J.E."/>
            <person name="Kallscheuer N."/>
            <person name="Luecker S."/>
            <person name="Lage O.M."/>
            <person name="Pohl T."/>
            <person name="Merkel B.J."/>
            <person name="Hornburger P."/>
            <person name="Mueller R.-W."/>
            <person name="Bruemmer F."/>
            <person name="Labrenz M."/>
            <person name="Spormann A.M."/>
            <person name="Op Den Camp H."/>
            <person name="Overmann J."/>
            <person name="Amann R."/>
            <person name="Jetten M.S.M."/>
            <person name="Mascher T."/>
            <person name="Medema M.H."/>
            <person name="Devos D.P."/>
            <person name="Kaster A.-K."/>
            <person name="Ovreas L."/>
            <person name="Rohde M."/>
            <person name="Galperin M.Y."/>
            <person name="Jogler C."/>
        </authorList>
    </citation>
    <scope>NUCLEOTIDE SEQUENCE [LARGE SCALE GENOMIC DNA]</scope>
    <source>
        <strain evidence="14 15">Enr8</strain>
    </source>
</reference>
<evidence type="ECO:0000256" key="8">
    <source>
        <dbReference type="ARBA" id="ARBA00034808"/>
    </source>
</evidence>
<dbReference type="EC" id="5.6.2.4" evidence="8"/>
<accession>A0A5C5UTZ3</accession>
<keyword evidence="3 10" id="KW-0378">Hydrolase</keyword>
<evidence type="ECO:0000256" key="6">
    <source>
        <dbReference type="ARBA" id="ARBA00023235"/>
    </source>
</evidence>
<feature type="region of interest" description="Disordered" evidence="11">
    <location>
        <begin position="700"/>
        <end position="723"/>
    </location>
</feature>
<evidence type="ECO:0000256" key="2">
    <source>
        <dbReference type="ARBA" id="ARBA00022741"/>
    </source>
</evidence>
<evidence type="ECO:0000256" key="11">
    <source>
        <dbReference type="SAM" id="MobiDB-lite"/>
    </source>
</evidence>
<comment type="catalytic activity">
    <reaction evidence="7">
        <text>Couples ATP hydrolysis with the unwinding of duplex DNA by translocating in the 3'-5' direction.</text>
        <dbReference type="EC" id="5.6.2.4"/>
    </reaction>
</comment>
<dbReference type="GO" id="GO:0000725">
    <property type="term" value="P:recombinational repair"/>
    <property type="evidence" value="ECO:0007669"/>
    <property type="project" value="TreeGrafter"/>
</dbReference>
<keyword evidence="4 10" id="KW-0347">Helicase</keyword>
<feature type="domain" description="UvrD-like helicase C-terminal" evidence="13">
    <location>
        <begin position="341"/>
        <end position="622"/>
    </location>
</feature>
<evidence type="ECO:0000313" key="15">
    <source>
        <dbReference type="Proteomes" id="UP000318878"/>
    </source>
</evidence>
<feature type="binding site" evidence="10">
    <location>
        <begin position="82"/>
        <end position="89"/>
    </location>
    <ligand>
        <name>ATP</name>
        <dbReference type="ChEBI" id="CHEBI:30616"/>
    </ligand>
</feature>
<evidence type="ECO:0000256" key="4">
    <source>
        <dbReference type="ARBA" id="ARBA00022806"/>
    </source>
</evidence>